<gene>
    <name evidence="2" type="ORF">GCM10008985_33980</name>
    <name evidence="3" type="ORF">MUK72_16915</name>
</gene>
<dbReference type="RefSeq" id="WP_244706454.1">
    <property type="nucleotide sequence ID" value="NZ_BAAADN010000077.1"/>
</dbReference>
<evidence type="ECO:0000313" key="5">
    <source>
        <dbReference type="Proteomes" id="UP001500962"/>
    </source>
</evidence>
<feature type="compositionally biased region" description="Polar residues" evidence="1">
    <location>
        <begin position="78"/>
        <end position="88"/>
    </location>
</feature>
<evidence type="ECO:0000313" key="3">
    <source>
        <dbReference type="EMBL" id="UOO97109.1"/>
    </source>
</evidence>
<reference evidence="2" key="1">
    <citation type="journal article" date="2014" name="Int. J. Syst. Evol. Microbiol.">
        <title>Complete genome sequence of Corynebacterium casei LMG S-19264T (=DSM 44701T), isolated from a smear-ripened cheese.</title>
        <authorList>
            <consortium name="US DOE Joint Genome Institute (JGI-PGF)"/>
            <person name="Walter F."/>
            <person name="Albersmeier A."/>
            <person name="Kalinowski J."/>
            <person name="Ruckert C."/>
        </authorList>
    </citation>
    <scope>NUCLEOTIDE SEQUENCE</scope>
    <source>
        <strain evidence="2">JCM 12289</strain>
    </source>
</reference>
<dbReference type="AlphaFoldDB" id="A0AAV3SMP6"/>
<dbReference type="GeneID" id="71763565"/>
<dbReference type="KEGG" id="hdo:MUK72_16915"/>
<dbReference type="Proteomes" id="UP001500962">
    <property type="component" value="Unassembled WGS sequence"/>
</dbReference>
<name>A0AAV3SMP6_HALDO</name>
<dbReference type="EMBL" id="BAAADN010000077">
    <property type="protein sequence ID" value="GAA0474722.1"/>
    <property type="molecule type" value="Genomic_DNA"/>
</dbReference>
<dbReference type="EMBL" id="CP095007">
    <property type="protein sequence ID" value="UOO97109.1"/>
    <property type="molecule type" value="Genomic_DNA"/>
</dbReference>
<keyword evidence="4" id="KW-1185">Reference proteome</keyword>
<accession>A0AAV3SMP6</accession>
<protein>
    <submittedName>
        <fullName evidence="2">Uncharacterized protein</fullName>
    </submittedName>
</protein>
<evidence type="ECO:0000313" key="4">
    <source>
        <dbReference type="Proteomes" id="UP000830542"/>
    </source>
</evidence>
<dbReference type="Proteomes" id="UP000830542">
    <property type="component" value="Plasmid unnamed2"/>
</dbReference>
<evidence type="ECO:0000256" key="1">
    <source>
        <dbReference type="SAM" id="MobiDB-lite"/>
    </source>
</evidence>
<reference evidence="2" key="3">
    <citation type="submission" date="2023-12" db="EMBL/GenBank/DDBJ databases">
        <authorList>
            <person name="Sun Q."/>
            <person name="Inoue M."/>
        </authorList>
    </citation>
    <scope>NUCLEOTIDE SEQUENCE</scope>
    <source>
        <strain evidence="2">JCM 12289</strain>
    </source>
</reference>
<evidence type="ECO:0000313" key="2">
    <source>
        <dbReference type="EMBL" id="GAA0474722.1"/>
    </source>
</evidence>
<sequence>MTPEIGQKPGRKPRVTDDEILQLFKDADPPVLTASALADELPIGHRALLNRLNTLWDRETLDRMDVGPRGRVWWLPGHTSTTPETVTESGPDVEERREQ</sequence>
<reference evidence="3" key="2">
    <citation type="submission" date="2022-04" db="EMBL/GenBank/DDBJ databases">
        <title>Sequencing and genomic assembly of Halococcus dombrowskii.</title>
        <authorList>
            <person name="Lim S.W."/>
            <person name="MacLea K.S."/>
        </authorList>
    </citation>
    <scope>NUCLEOTIDE SEQUENCE</scope>
    <source>
        <strain evidence="3">H4</strain>
        <plasmid evidence="3">unnamed2</plasmid>
    </source>
</reference>
<keyword evidence="3" id="KW-0614">Plasmid</keyword>
<organism evidence="2 5">
    <name type="scientific">Halococcus dombrowskii</name>
    <dbReference type="NCBI Taxonomy" id="179637"/>
    <lineage>
        <taxon>Archaea</taxon>
        <taxon>Methanobacteriati</taxon>
        <taxon>Methanobacteriota</taxon>
        <taxon>Stenosarchaea group</taxon>
        <taxon>Halobacteria</taxon>
        <taxon>Halobacteriales</taxon>
        <taxon>Halococcaceae</taxon>
        <taxon>Halococcus</taxon>
    </lineage>
</organism>
<proteinExistence type="predicted"/>
<geneLocation type="plasmid" evidence="3 4">
    <name>unnamed2</name>
</geneLocation>
<feature type="region of interest" description="Disordered" evidence="1">
    <location>
        <begin position="68"/>
        <end position="99"/>
    </location>
</feature>